<organism evidence="2 3">
    <name type="scientific">Caldifermentibacillus hisashii</name>
    <dbReference type="NCBI Taxonomy" id="996558"/>
    <lineage>
        <taxon>Bacteria</taxon>
        <taxon>Bacillati</taxon>
        <taxon>Bacillota</taxon>
        <taxon>Bacilli</taxon>
        <taxon>Bacillales</taxon>
        <taxon>Bacillaceae</taxon>
        <taxon>Caldifermentibacillus</taxon>
    </lineage>
</organism>
<dbReference type="Gene3D" id="3.40.50.300">
    <property type="entry name" value="P-loop containing nucleotide triphosphate hydrolases"/>
    <property type="match status" value="1"/>
</dbReference>
<accession>A0ABU9JUE2</accession>
<proteinExistence type="predicted"/>
<evidence type="ECO:0000313" key="2">
    <source>
        <dbReference type="EMBL" id="MEL3956471.1"/>
    </source>
</evidence>
<feature type="coiled-coil region" evidence="1">
    <location>
        <begin position="413"/>
        <end position="447"/>
    </location>
</feature>
<keyword evidence="1" id="KW-0175">Coiled coil</keyword>
<sequence>MNFVINKLILWLKNKKLRTIKFEENKVNVITGDSGTGKSVIIDIFDYCFFASDAKIPEEKINENVNWYGVEFEINDQHFVIARGALNKNRKVSPLYFFSPVGDIPKEPFTNIDENQLKSVIEKEFSINSKVVIPYGGKKLRAGSKISFRYFFMFNTQSGDTIDHSEVFFDKQNDEKYMEALPRIFDLATGIDTVKNIIIKDKISSLEKDIMRLEKKKRLIENEMDLFDNNLREIVRKAKEYELIPIESKSLKEDIINLQNLVDNVTSFDTTENINELDKLQKKKRELSFKIRSFNKFKNEYKRYVDLESDTLDSLKPVKYIQEHYIDLIESPSLSRLLDNFYAEMKSIKSEISNKKPFDINLDNELKKLKNELEIVKKDLERFPKSTKLFDNVVQKYIFIGEIKSKLQLFQNNTLEKFNEEELENKMNELEQLKSELEKETVDKELVIRLLEELIQNYLNKSSAALGNYKDYQPIFNYKKKILQLKKPGSIVPSIVGSSSNHMFMHLCFMLGLHELIIKQNVPYVPNILILDQPSRPYYGDDENRKNTNKSWSKVSQDDKTKITIAFKVLNDFIYHINSEYGKTFQMIIFEHIPESIWKSANLKNVILVDKEFRDGNALIPEDYLS</sequence>
<gene>
    <name evidence="2" type="ORF">NST17_04500</name>
</gene>
<dbReference type="Proteomes" id="UP001459714">
    <property type="component" value="Unassembled WGS sequence"/>
</dbReference>
<evidence type="ECO:0000313" key="3">
    <source>
        <dbReference type="Proteomes" id="UP001459714"/>
    </source>
</evidence>
<dbReference type="EMBL" id="JBBYAK010000001">
    <property type="protein sequence ID" value="MEL3956471.1"/>
    <property type="molecule type" value="Genomic_DNA"/>
</dbReference>
<dbReference type="InterPro" id="IPR022205">
    <property type="entry name" value="DUF3732"/>
</dbReference>
<protein>
    <submittedName>
        <fullName evidence="2">DUF3732 domain-containing protein</fullName>
    </submittedName>
</protein>
<keyword evidence="3" id="KW-1185">Reference proteome</keyword>
<comment type="caution">
    <text evidence="2">The sequence shown here is derived from an EMBL/GenBank/DDBJ whole genome shotgun (WGS) entry which is preliminary data.</text>
</comment>
<reference evidence="2 3" key="1">
    <citation type="submission" date="2024-03" db="EMBL/GenBank/DDBJ databases">
        <title>Bacilli Hybrid Assemblies.</title>
        <authorList>
            <person name="Kovac J."/>
        </authorList>
    </citation>
    <scope>NUCLEOTIDE SEQUENCE [LARGE SCALE GENOMIC DNA]</scope>
    <source>
        <strain evidence="2 3">FSL M8-0022</strain>
    </source>
</reference>
<dbReference type="InterPro" id="IPR027417">
    <property type="entry name" value="P-loop_NTPase"/>
</dbReference>
<feature type="coiled-coil region" evidence="1">
    <location>
        <begin position="196"/>
        <end position="230"/>
    </location>
</feature>
<name>A0ABU9JUE2_9BACI</name>
<dbReference type="Pfam" id="PF12532">
    <property type="entry name" value="DUF3732"/>
    <property type="match status" value="1"/>
</dbReference>
<dbReference type="RefSeq" id="WP_342019799.1">
    <property type="nucleotide sequence ID" value="NZ_JBBYAK010000001.1"/>
</dbReference>
<evidence type="ECO:0000256" key="1">
    <source>
        <dbReference type="SAM" id="Coils"/>
    </source>
</evidence>